<accession>A0ABZ2L1K0</accession>
<dbReference type="PANTHER" id="PTHR39430">
    <property type="entry name" value="MEMBRANE-ASSOCIATED PROTEASE-RELATED"/>
    <property type="match status" value="1"/>
</dbReference>
<feature type="transmembrane region" description="Helical" evidence="1">
    <location>
        <begin position="93"/>
        <end position="114"/>
    </location>
</feature>
<gene>
    <name evidence="3" type="ORF">LVJ94_47985</name>
</gene>
<reference evidence="3" key="1">
    <citation type="submission" date="2021-12" db="EMBL/GenBank/DDBJ databases">
        <title>Discovery of the Pendulisporaceae a myxobacterial family with distinct sporulation behavior and unique specialized metabolism.</title>
        <authorList>
            <person name="Garcia R."/>
            <person name="Popoff A."/>
            <person name="Bader C.D."/>
            <person name="Loehr J."/>
            <person name="Walesch S."/>
            <person name="Walt C."/>
            <person name="Boldt J."/>
            <person name="Bunk B."/>
            <person name="Haeckl F.J.F.P.J."/>
            <person name="Gunesch A.P."/>
            <person name="Birkelbach J."/>
            <person name="Nuebel U."/>
            <person name="Pietschmann T."/>
            <person name="Bach T."/>
            <person name="Mueller R."/>
        </authorList>
    </citation>
    <scope>NUCLEOTIDE SEQUENCE</scope>
    <source>
        <strain evidence="3">MSr11367</strain>
    </source>
</reference>
<evidence type="ECO:0000313" key="3">
    <source>
        <dbReference type="EMBL" id="WXB04622.1"/>
    </source>
</evidence>
<feature type="transmembrane region" description="Helical" evidence="1">
    <location>
        <begin position="163"/>
        <end position="181"/>
    </location>
</feature>
<organism evidence="3 4">
    <name type="scientific">Pendulispora rubella</name>
    <dbReference type="NCBI Taxonomy" id="2741070"/>
    <lineage>
        <taxon>Bacteria</taxon>
        <taxon>Pseudomonadati</taxon>
        <taxon>Myxococcota</taxon>
        <taxon>Myxococcia</taxon>
        <taxon>Myxococcales</taxon>
        <taxon>Sorangiineae</taxon>
        <taxon>Pendulisporaceae</taxon>
        <taxon>Pendulispora</taxon>
    </lineage>
</organism>
<feature type="transmembrane region" description="Helical" evidence="1">
    <location>
        <begin position="262"/>
        <end position="282"/>
    </location>
</feature>
<feature type="transmembrane region" description="Helical" evidence="1">
    <location>
        <begin position="15"/>
        <end position="36"/>
    </location>
</feature>
<evidence type="ECO:0000259" key="2">
    <source>
        <dbReference type="Pfam" id="PF02517"/>
    </source>
</evidence>
<keyword evidence="3" id="KW-0482">Metalloprotease</keyword>
<dbReference type="PANTHER" id="PTHR39430:SF1">
    <property type="entry name" value="PROTEASE"/>
    <property type="match status" value="1"/>
</dbReference>
<proteinExistence type="predicted"/>
<dbReference type="InterPro" id="IPR003675">
    <property type="entry name" value="Rce1/LyrA-like_dom"/>
</dbReference>
<keyword evidence="4" id="KW-1185">Reference proteome</keyword>
<feature type="transmembrane region" description="Helical" evidence="1">
    <location>
        <begin position="48"/>
        <end position="73"/>
    </location>
</feature>
<sequence length="311" mass="32657">MANSFFLTGERRLRLGFRLALALAAFFLAALFAAGARTGLRAVGTPPAVAMLLAASLWIGAHLGLTILLRHRVDRRPWGGMALPPLANGRTPLLIGLAFGTALLFLVAGIQLGAGWIELTRSGESGMAAGVAAGLAGSIAVGFSEELLFRGYILQNLGEEMPFWAATLVAGVAFAVLHMFVGGFGLGFILSAVTMGAFFSITRILSGSLWFAIGTHAAWDWAQAYLVGLGAVNHPAQDHSLLHVTQHGPTWMVGEAPSIEGGLLFTLIFLAATAGACAYASLRRRQLGWHAPLRAEGQGNVVERAAFTDPA</sequence>
<keyword evidence="1" id="KW-1133">Transmembrane helix</keyword>
<keyword evidence="3" id="KW-0645">Protease</keyword>
<keyword evidence="3" id="KW-0378">Hydrolase</keyword>
<keyword evidence="1" id="KW-0472">Membrane</keyword>
<feature type="transmembrane region" description="Helical" evidence="1">
    <location>
        <begin position="188"/>
        <end position="213"/>
    </location>
</feature>
<protein>
    <submittedName>
        <fullName evidence="3">CPBP family intramembrane metalloprotease</fullName>
    </submittedName>
</protein>
<dbReference type="GO" id="GO:0008237">
    <property type="term" value="F:metallopeptidase activity"/>
    <property type="evidence" value="ECO:0007669"/>
    <property type="project" value="UniProtKB-KW"/>
</dbReference>
<feature type="domain" description="CAAX prenyl protease 2/Lysostaphin resistance protein A-like" evidence="2">
    <location>
        <begin position="131"/>
        <end position="221"/>
    </location>
</feature>
<name>A0ABZ2L1K0_9BACT</name>
<evidence type="ECO:0000256" key="1">
    <source>
        <dbReference type="SAM" id="Phobius"/>
    </source>
</evidence>
<dbReference type="RefSeq" id="WP_394834266.1">
    <property type="nucleotide sequence ID" value="NZ_CP089929.1"/>
</dbReference>
<dbReference type="EMBL" id="CP089983">
    <property type="protein sequence ID" value="WXB04622.1"/>
    <property type="molecule type" value="Genomic_DNA"/>
</dbReference>
<dbReference type="Pfam" id="PF02517">
    <property type="entry name" value="Rce1-like"/>
    <property type="match status" value="1"/>
</dbReference>
<dbReference type="Proteomes" id="UP001374803">
    <property type="component" value="Chromosome"/>
</dbReference>
<keyword evidence="1" id="KW-0812">Transmembrane</keyword>
<evidence type="ECO:0000313" key="4">
    <source>
        <dbReference type="Proteomes" id="UP001374803"/>
    </source>
</evidence>